<evidence type="ECO:0000256" key="1">
    <source>
        <dbReference type="SAM" id="SignalP"/>
    </source>
</evidence>
<evidence type="ECO:0000313" key="3">
    <source>
        <dbReference type="Proteomes" id="UP000199159"/>
    </source>
</evidence>
<dbReference type="RefSeq" id="WP_090854468.1">
    <property type="nucleotide sequence ID" value="NZ_FNJU01000005.1"/>
</dbReference>
<reference evidence="3" key="1">
    <citation type="submission" date="2016-10" db="EMBL/GenBank/DDBJ databases">
        <authorList>
            <person name="Varghese N."/>
            <person name="Submissions S."/>
        </authorList>
    </citation>
    <scope>NUCLEOTIDE SEQUENCE [LARGE SCALE GENOMIC DNA]</scope>
    <source>
        <strain evidence="3">IBRC-M10078</strain>
    </source>
</reference>
<protein>
    <submittedName>
        <fullName evidence="2">Uncharacterized protein</fullName>
    </submittedName>
</protein>
<dbReference type="STRING" id="930152.SAMN05216565_105164"/>
<organism evidence="2 3">
    <name type="scientific">Litchfieldia salsa</name>
    <dbReference type="NCBI Taxonomy" id="930152"/>
    <lineage>
        <taxon>Bacteria</taxon>
        <taxon>Bacillati</taxon>
        <taxon>Bacillota</taxon>
        <taxon>Bacilli</taxon>
        <taxon>Bacillales</taxon>
        <taxon>Bacillaceae</taxon>
        <taxon>Litchfieldia</taxon>
    </lineage>
</organism>
<evidence type="ECO:0000313" key="2">
    <source>
        <dbReference type="EMBL" id="SDP69645.1"/>
    </source>
</evidence>
<gene>
    <name evidence="2" type="ORF">SAMN05216565_105164</name>
</gene>
<sequence>MSIKRKVSSILVILLSLPILLSLDSPAYDSTYYAKFKSPENIMFLSYTENWNEQKLEQLYHELIKNKHGEEIFLLQEVRVIGEPKFSDLRTRGQYHSLTNTITLYHADTSLEASELAGTLSHEYGHHFTYHYLKEHHLPNSTWAKLRGLQGEPVRWDAFWNYSTSHHMWYPQEIIADDYVLLYGATKPVKIEDVFTNEAFYRKTIHDNQEVANVLDNTELHRYLEEQTGIAVDEDRLLSLPEFIKYKENVISYKISQKANVAYRLNVTSFNKNNKQYHEFLIITDEHTQDVINFPIPEMILSMSKAEINLEIVDLNTSIGFQTNLEYIVLTD</sequence>
<dbReference type="OrthoDB" id="2510699at2"/>
<dbReference type="AlphaFoldDB" id="A0A1H0UU80"/>
<feature type="signal peptide" evidence="1">
    <location>
        <begin position="1"/>
        <end position="27"/>
    </location>
</feature>
<keyword evidence="3" id="KW-1185">Reference proteome</keyword>
<dbReference type="Proteomes" id="UP000199159">
    <property type="component" value="Unassembled WGS sequence"/>
</dbReference>
<name>A0A1H0UU80_9BACI</name>
<keyword evidence="1" id="KW-0732">Signal</keyword>
<proteinExistence type="predicted"/>
<dbReference type="EMBL" id="FNJU01000005">
    <property type="protein sequence ID" value="SDP69645.1"/>
    <property type="molecule type" value="Genomic_DNA"/>
</dbReference>
<feature type="chain" id="PRO_5039550921" evidence="1">
    <location>
        <begin position="28"/>
        <end position="332"/>
    </location>
</feature>
<accession>A0A1H0UU80</accession>